<dbReference type="SUPFAM" id="SSF53720">
    <property type="entry name" value="ALDH-like"/>
    <property type="match status" value="1"/>
</dbReference>
<dbReference type="InterPro" id="IPR016162">
    <property type="entry name" value="Ald_DH_N"/>
</dbReference>
<organism evidence="6 7">
    <name type="scientific">Papiliotrema laurentii</name>
    <name type="common">Cryptococcus laurentii</name>
    <dbReference type="NCBI Taxonomy" id="5418"/>
    <lineage>
        <taxon>Eukaryota</taxon>
        <taxon>Fungi</taxon>
        <taxon>Dikarya</taxon>
        <taxon>Basidiomycota</taxon>
        <taxon>Agaricomycotina</taxon>
        <taxon>Tremellomycetes</taxon>
        <taxon>Tremellales</taxon>
        <taxon>Rhynchogastremaceae</taxon>
        <taxon>Papiliotrema</taxon>
    </lineage>
</organism>
<evidence type="ECO:0000313" key="6">
    <source>
        <dbReference type="EMBL" id="KAK1923463.1"/>
    </source>
</evidence>
<reference evidence="6" key="1">
    <citation type="submission" date="2023-02" db="EMBL/GenBank/DDBJ databases">
        <title>Identification and recombinant expression of a fungal hydrolase from Papiliotrema laurentii that hydrolyzes apple cutin and clears colloidal polyester polyurethane.</title>
        <authorList>
            <consortium name="DOE Joint Genome Institute"/>
            <person name="Roman V.A."/>
            <person name="Bojanowski C."/>
            <person name="Crable B.R."/>
            <person name="Wagner D.N."/>
            <person name="Hung C.S."/>
            <person name="Nadeau L.J."/>
            <person name="Schratz L."/>
            <person name="Haridas S."/>
            <person name="Pangilinan J."/>
            <person name="Lipzen A."/>
            <person name="Na H."/>
            <person name="Yan M."/>
            <person name="Ng V."/>
            <person name="Grigoriev I.V."/>
            <person name="Spatafora J.W."/>
            <person name="Barlow D."/>
            <person name="Biffinger J."/>
            <person name="Kelley-Loughnane N."/>
            <person name="Varaljay V.A."/>
            <person name="Crookes-Goodson W.J."/>
        </authorList>
    </citation>
    <scope>NUCLEOTIDE SEQUENCE</scope>
    <source>
        <strain evidence="6">5307AH</strain>
    </source>
</reference>
<evidence type="ECO:0000256" key="2">
    <source>
        <dbReference type="ARBA" id="ARBA00023002"/>
    </source>
</evidence>
<dbReference type="PANTHER" id="PTHR11699">
    <property type="entry name" value="ALDEHYDE DEHYDROGENASE-RELATED"/>
    <property type="match status" value="1"/>
</dbReference>
<dbReference type="InterPro" id="IPR029510">
    <property type="entry name" value="Ald_DH_CS_GLU"/>
</dbReference>
<dbReference type="Proteomes" id="UP001182556">
    <property type="component" value="Unassembled WGS sequence"/>
</dbReference>
<dbReference type="Gene3D" id="3.40.309.10">
    <property type="entry name" value="Aldehyde Dehydrogenase, Chain A, domain 2"/>
    <property type="match status" value="1"/>
</dbReference>
<protein>
    <submittedName>
        <fullName evidence="6">Meiotic recombination-related protein</fullName>
    </submittedName>
</protein>
<dbReference type="EMBL" id="JAODAN010000006">
    <property type="protein sequence ID" value="KAK1923463.1"/>
    <property type="molecule type" value="Genomic_DNA"/>
</dbReference>
<evidence type="ECO:0000256" key="4">
    <source>
        <dbReference type="RuleBase" id="RU003345"/>
    </source>
</evidence>
<sequence>MLTAQVMGDLETQWEKALGWLSALTLGEIWTAIYNPPTPLSIAIALLLLTFKLPEYYRRYTAWRQSRIVVDFHWPLPEQVNDGWKGKRLDKPSLDAWKTDRSLLEGQPFDESKAYLTCYDPSTASHISTCPLLSASQVADQIQLAHEAFPSWSKTSMAKRISVIRSLKRWVMNDMDGIVRVACRDTGKTRVDAVFGEILVTLAKMDWIIKHGQAALAPSRRAGNLLLAHKISTVHYEPVGATLALVSWNYSFHNLISPILASLFAGNTVVVKCSEQVAWSSLWFIGGIKACLEACGVNPDVVQLVVCLPDVAETITRNPLVKHVTFIGSEPVGRKVAVAAAEIMVPTCIELGGKDPAFLLPDANIDTWANHLMRGAGQNCIGIELVLVHRSSYSKLIDTLLPRIQALRMGQDVGALISSTPIGRLESLIEKSVAQGAKLLAGGRRYDHPEYPAASYFQPTLLGDVTMDMEVAKNELFAPVMSVVVYDDVDKAVEMLTKSRFGLGAGVYGENKRECERVAGLLQCGMVAINDFGVFYLNQAAPFGGVKASGHGRFAGEEGLRSLCNPKTITHDRFFSYLRTSIPKAVNFPLPDLAVSWGFLHGLVNLAHGGVWAQVKGLTELVLSAIKA</sequence>
<name>A0AAD9CZW8_PAPLA</name>
<dbReference type="AlphaFoldDB" id="A0AAD9CZW8"/>
<evidence type="ECO:0000256" key="3">
    <source>
        <dbReference type="PROSITE-ProRule" id="PRU10007"/>
    </source>
</evidence>
<feature type="active site" evidence="3">
    <location>
        <position position="350"/>
    </location>
</feature>
<feature type="domain" description="Aldehyde dehydrogenase" evidence="5">
    <location>
        <begin position="114"/>
        <end position="569"/>
    </location>
</feature>
<evidence type="ECO:0000256" key="1">
    <source>
        <dbReference type="ARBA" id="ARBA00009986"/>
    </source>
</evidence>
<dbReference type="InterPro" id="IPR016161">
    <property type="entry name" value="Ald_DH/histidinol_DH"/>
</dbReference>
<comment type="similarity">
    <text evidence="1 4">Belongs to the aldehyde dehydrogenase family.</text>
</comment>
<dbReference type="Gene3D" id="3.40.605.10">
    <property type="entry name" value="Aldehyde Dehydrogenase, Chain A, domain 1"/>
    <property type="match status" value="1"/>
</dbReference>
<comment type="caution">
    <text evidence="6">The sequence shown here is derived from an EMBL/GenBank/DDBJ whole genome shotgun (WGS) entry which is preliminary data.</text>
</comment>
<dbReference type="Pfam" id="PF00171">
    <property type="entry name" value="Aldedh"/>
    <property type="match status" value="1"/>
</dbReference>
<evidence type="ECO:0000259" key="5">
    <source>
        <dbReference type="Pfam" id="PF00171"/>
    </source>
</evidence>
<dbReference type="PROSITE" id="PS00687">
    <property type="entry name" value="ALDEHYDE_DEHYDR_GLU"/>
    <property type="match status" value="1"/>
</dbReference>
<proteinExistence type="inferred from homology"/>
<evidence type="ECO:0000313" key="7">
    <source>
        <dbReference type="Proteomes" id="UP001182556"/>
    </source>
</evidence>
<dbReference type="InterPro" id="IPR016163">
    <property type="entry name" value="Ald_DH_C"/>
</dbReference>
<gene>
    <name evidence="6" type="ORF">DB88DRAFT_491334</name>
</gene>
<accession>A0AAD9CZW8</accession>
<keyword evidence="7" id="KW-1185">Reference proteome</keyword>
<keyword evidence="2 4" id="KW-0560">Oxidoreductase</keyword>
<dbReference type="InterPro" id="IPR015590">
    <property type="entry name" value="Aldehyde_DH_dom"/>
</dbReference>
<dbReference type="GO" id="GO:0016620">
    <property type="term" value="F:oxidoreductase activity, acting on the aldehyde or oxo group of donors, NAD or NADP as acceptor"/>
    <property type="evidence" value="ECO:0007669"/>
    <property type="project" value="InterPro"/>
</dbReference>